<dbReference type="InterPro" id="IPR019756">
    <property type="entry name" value="Pept_S26A_signal_pept_1_Ser-AS"/>
</dbReference>
<dbReference type="PROSITE" id="PS00501">
    <property type="entry name" value="SPASE_I_1"/>
    <property type="match status" value="1"/>
</dbReference>
<evidence type="ECO:0000256" key="6">
    <source>
        <dbReference type="ARBA" id="ARBA00022968"/>
    </source>
</evidence>
<comment type="subcellular location">
    <subcellularLocation>
        <location evidence="1">Endoplasmic reticulum membrane</location>
        <topology evidence="1">Single-pass type II membrane protein</topology>
    </subcellularLocation>
</comment>
<evidence type="ECO:0000256" key="11">
    <source>
        <dbReference type="SAM" id="Phobius"/>
    </source>
</evidence>
<evidence type="ECO:0000313" key="13">
    <source>
        <dbReference type="EMBL" id="MFD2707104.1"/>
    </source>
</evidence>
<evidence type="ECO:0000256" key="5">
    <source>
        <dbReference type="ARBA" id="ARBA00022824"/>
    </source>
</evidence>
<evidence type="ECO:0000256" key="8">
    <source>
        <dbReference type="ARBA" id="ARBA00023136"/>
    </source>
</evidence>
<protein>
    <recommendedName>
        <fullName evidence="10">Signal peptidase I</fullName>
        <ecNumber evidence="10">3.4.21.89</ecNumber>
    </recommendedName>
</protein>
<dbReference type="Proteomes" id="UP001597520">
    <property type="component" value="Unassembled WGS sequence"/>
</dbReference>
<feature type="transmembrane region" description="Helical" evidence="11">
    <location>
        <begin position="12"/>
        <end position="29"/>
    </location>
</feature>
<dbReference type="InterPro" id="IPR001733">
    <property type="entry name" value="Peptidase_S26B"/>
</dbReference>
<keyword evidence="5" id="KW-0256">Endoplasmic reticulum</keyword>
<accession>A0ABW5T7E0</accession>
<dbReference type="InterPro" id="IPR019533">
    <property type="entry name" value="Peptidase_S26"/>
</dbReference>
<evidence type="ECO:0000256" key="7">
    <source>
        <dbReference type="ARBA" id="ARBA00022989"/>
    </source>
</evidence>
<keyword evidence="4 13" id="KW-0378">Hydrolase</keyword>
<evidence type="ECO:0000259" key="12">
    <source>
        <dbReference type="Pfam" id="PF10502"/>
    </source>
</evidence>
<feature type="domain" description="Peptidase S26" evidence="12">
    <location>
        <begin position="40"/>
        <end position="95"/>
    </location>
</feature>
<keyword evidence="6" id="KW-0735">Signal-anchor</keyword>
<dbReference type="SUPFAM" id="SSF51306">
    <property type="entry name" value="LexA/Signal peptidase"/>
    <property type="match status" value="1"/>
</dbReference>
<dbReference type="EMBL" id="JBHUML010000006">
    <property type="protein sequence ID" value="MFD2707104.1"/>
    <property type="molecule type" value="Genomic_DNA"/>
</dbReference>
<reference evidence="14" key="1">
    <citation type="journal article" date="2019" name="Int. J. Syst. Evol. Microbiol.">
        <title>The Global Catalogue of Microorganisms (GCM) 10K type strain sequencing project: providing services to taxonomists for standard genome sequencing and annotation.</title>
        <authorList>
            <consortium name="The Broad Institute Genomics Platform"/>
            <consortium name="The Broad Institute Genome Sequencing Center for Infectious Disease"/>
            <person name="Wu L."/>
            <person name="Ma J."/>
        </authorList>
    </citation>
    <scope>NUCLEOTIDE SEQUENCE [LARGE SCALE GENOMIC DNA]</scope>
    <source>
        <strain evidence="14">KCTC 33792</strain>
    </source>
</reference>
<evidence type="ECO:0000256" key="2">
    <source>
        <dbReference type="ARBA" id="ARBA00022670"/>
    </source>
</evidence>
<keyword evidence="8 11" id="KW-0472">Membrane</keyword>
<dbReference type="RefSeq" id="WP_380714427.1">
    <property type="nucleotide sequence ID" value="NZ_JBHUML010000006.1"/>
</dbReference>
<evidence type="ECO:0000256" key="10">
    <source>
        <dbReference type="NCBIfam" id="TIGR02228"/>
    </source>
</evidence>
<dbReference type="Pfam" id="PF10502">
    <property type="entry name" value="Peptidase_S26"/>
    <property type="match status" value="1"/>
</dbReference>
<gene>
    <name evidence="13" type="ORF">ACFSUB_16735</name>
</gene>
<dbReference type="PANTHER" id="PTHR10806:SF6">
    <property type="entry name" value="SIGNAL PEPTIDASE COMPLEX CATALYTIC SUBUNIT SEC11"/>
    <property type="match status" value="1"/>
</dbReference>
<dbReference type="InterPro" id="IPR036286">
    <property type="entry name" value="LexA/Signal_pep-like_sf"/>
</dbReference>
<keyword evidence="14" id="KW-1185">Reference proteome</keyword>
<keyword evidence="2" id="KW-0645">Protease</keyword>
<dbReference type="CDD" id="cd06462">
    <property type="entry name" value="Peptidase_S24_S26"/>
    <property type="match status" value="1"/>
</dbReference>
<dbReference type="Gene3D" id="2.10.109.10">
    <property type="entry name" value="Umud Fragment, subunit A"/>
    <property type="match status" value="1"/>
</dbReference>
<keyword evidence="7 11" id="KW-1133">Transmembrane helix</keyword>
<keyword evidence="3 11" id="KW-0812">Transmembrane</keyword>
<dbReference type="EC" id="3.4.21.89" evidence="10"/>
<evidence type="ECO:0000256" key="1">
    <source>
        <dbReference type="ARBA" id="ARBA00004648"/>
    </source>
</evidence>
<dbReference type="GO" id="GO:0009003">
    <property type="term" value="F:signal peptidase activity"/>
    <property type="evidence" value="ECO:0007669"/>
    <property type="project" value="UniProtKB-EC"/>
</dbReference>
<comment type="function">
    <text evidence="9">Catalytic component of the signal peptidase complex (SPC) which catalyzes the cleavage of N-terminal signal sequences from nascent proteins as they are translocated into the lumen of the endoplasmic reticulum. Specifically cleaves N-terminal signal peptides that contain a hydrophobic alpha-helix (h-region) shorter than 18-20 amino acids.</text>
</comment>
<evidence type="ECO:0000256" key="9">
    <source>
        <dbReference type="ARBA" id="ARBA00045533"/>
    </source>
</evidence>
<sequence>MAGKMIRIVVNSFLGILFVLFLASVFLLIQGRVNPDEMPSVFGYHPLTVLSNSMEPAFSAGDMILTKQTDPGAIQSGDVISFYNEEREVITHRVIETTEKEGQPAFVTQGDNNNVKDDEAVGGAQVLGKMQFSVPYGGYLAQFFGSPAGMILFIILPVFSYIGIVIYERLGKSSKSDQTVEHGS</sequence>
<dbReference type="PRINTS" id="PR00728">
    <property type="entry name" value="SIGNALPTASE"/>
</dbReference>
<evidence type="ECO:0000313" key="14">
    <source>
        <dbReference type="Proteomes" id="UP001597520"/>
    </source>
</evidence>
<dbReference type="NCBIfam" id="TIGR02228">
    <property type="entry name" value="sigpep_I_arch"/>
    <property type="match status" value="1"/>
</dbReference>
<name>A0ABW5T7E0_9BACI</name>
<evidence type="ECO:0000256" key="4">
    <source>
        <dbReference type="ARBA" id="ARBA00022801"/>
    </source>
</evidence>
<proteinExistence type="predicted"/>
<feature type="transmembrane region" description="Helical" evidence="11">
    <location>
        <begin position="139"/>
        <end position="167"/>
    </location>
</feature>
<organism evidence="13 14">
    <name type="scientific">Salibacterium lacus</name>
    <dbReference type="NCBI Taxonomy" id="1898109"/>
    <lineage>
        <taxon>Bacteria</taxon>
        <taxon>Bacillati</taxon>
        <taxon>Bacillota</taxon>
        <taxon>Bacilli</taxon>
        <taxon>Bacillales</taxon>
        <taxon>Bacillaceae</taxon>
    </lineage>
</organism>
<dbReference type="PANTHER" id="PTHR10806">
    <property type="entry name" value="SIGNAL PEPTIDASE COMPLEX CATALYTIC SUBUNIT SEC11"/>
    <property type="match status" value="1"/>
</dbReference>
<comment type="caution">
    <text evidence="13">The sequence shown here is derived from an EMBL/GenBank/DDBJ whole genome shotgun (WGS) entry which is preliminary data.</text>
</comment>
<evidence type="ECO:0000256" key="3">
    <source>
        <dbReference type="ARBA" id="ARBA00022692"/>
    </source>
</evidence>